<reference evidence="3" key="2">
    <citation type="submission" date="2015-01" db="EMBL/GenBank/DDBJ databases">
        <title>Evolutionary Origins and Diversification of the Mycorrhizal Mutualists.</title>
        <authorList>
            <consortium name="DOE Joint Genome Institute"/>
            <consortium name="Mycorrhizal Genomics Consortium"/>
            <person name="Kohler A."/>
            <person name="Kuo A."/>
            <person name="Nagy L.G."/>
            <person name="Floudas D."/>
            <person name="Copeland A."/>
            <person name="Barry K.W."/>
            <person name="Cichocki N."/>
            <person name="Veneault-Fourrey C."/>
            <person name="LaButti K."/>
            <person name="Lindquist E.A."/>
            <person name="Lipzen A."/>
            <person name="Lundell T."/>
            <person name="Morin E."/>
            <person name="Murat C."/>
            <person name="Riley R."/>
            <person name="Ohm R."/>
            <person name="Sun H."/>
            <person name="Tunlid A."/>
            <person name="Henrissat B."/>
            <person name="Grigoriev I.V."/>
            <person name="Hibbett D.S."/>
            <person name="Martin F."/>
        </authorList>
    </citation>
    <scope>NUCLEOTIDE SEQUENCE [LARGE SCALE GENOMIC DNA]</scope>
    <source>
        <strain evidence="3">Zn</strain>
    </source>
</reference>
<dbReference type="PANTHER" id="PTHR42339:SF1">
    <property type="entry name" value="HISTONE H1"/>
    <property type="match status" value="1"/>
</dbReference>
<evidence type="ECO:0000313" key="3">
    <source>
        <dbReference type="Proteomes" id="UP000054321"/>
    </source>
</evidence>
<sequence length="178" mass="20656">MNATFISNLVRTQIRNFLSSGLMKVTEFQKAMRRSSKAYTRFMGQNGRDKGSRLDGIKLPKKKVRLADEAMKNDISRIHLEGEEYLSVKSITKVLNDFLGKTGATSGNTSSVFYSSYIFFKKLRISDKKPKSKHRGQMEREYPGEGIDTKQRHDRVWYMKGERPYKDKFGKIHIEGRF</sequence>
<dbReference type="Pfam" id="PF24852">
    <property type="entry name" value="DUF7726"/>
    <property type="match status" value="1"/>
</dbReference>
<evidence type="ECO:0000313" key="2">
    <source>
        <dbReference type="EMBL" id="KIN07037.1"/>
    </source>
</evidence>
<dbReference type="HOGENOM" id="CLU_060561_0_0_1"/>
<keyword evidence="3" id="KW-1185">Reference proteome</keyword>
<dbReference type="AlphaFoldDB" id="A0A0C3HXU4"/>
<proteinExistence type="predicted"/>
<feature type="domain" description="DUF7726" evidence="1">
    <location>
        <begin position="8"/>
        <end position="53"/>
    </location>
</feature>
<name>A0A0C3HXU4_OIDMZ</name>
<dbReference type="EMBL" id="KN832870">
    <property type="protein sequence ID" value="KIN07037.1"/>
    <property type="molecule type" value="Genomic_DNA"/>
</dbReference>
<dbReference type="InParanoid" id="A0A0C3HXU4"/>
<protein>
    <recommendedName>
        <fullName evidence="1">DUF7726 domain-containing protein</fullName>
    </recommendedName>
</protein>
<dbReference type="PANTHER" id="PTHR42339">
    <property type="entry name" value="HISTONE H1"/>
    <property type="match status" value="1"/>
</dbReference>
<gene>
    <name evidence="2" type="ORF">OIDMADRAFT_36707</name>
</gene>
<dbReference type="OrthoDB" id="2592504at2759"/>
<reference evidence="2 3" key="1">
    <citation type="submission" date="2014-04" db="EMBL/GenBank/DDBJ databases">
        <authorList>
            <consortium name="DOE Joint Genome Institute"/>
            <person name="Kuo A."/>
            <person name="Martino E."/>
            <person name="Perotto S."/>
            <person name="Kohler A."/>
            <person name="Nagy L.G."/>
            <person name="Floudas D."/>
            <person name="Copeland A."/>
            <person name="Barry K.W."/>
            <person name="Cichocki N."/>
            <person name="Veneault-Fourrey C."/>
            <person name="LaButti K."/>
            <person name="Lindquist E.A."/>
            <person name="Lipzen A."/>
            <person name="Lundell T."/>
            <person name="Morin E."/>
            <person name="Murat C."/>
            <person name="Sun H."/>
            <person name="Tunlid A."/>
            <person name="Henrissat B."/>
            <person name="Grigoriev I.V."/>
            <person name="Hibbett D.S."/>
            <person name="Martin F."/>
            <person name="Nordberg H.P."/>
            <person name="Cantor M.N."/>
            <person name="Hua S.X."/>
        </authorList>
    </citation>
    <scope>NUCLEOTIDE SEQUENCE [LARGE SCALE GENOMIC DNA]</scope>
    <source>
        <strain evidence="2 3">Zn</strain>
    </source>
</reference>
<dbReference type="Proteomes" id="UP000054321">
    <property type="component" value="Unassembled WGS sequence"/>
</dbReference>
<accession>A0A0C3HXU4</accession>
<dbReference type="InterPro" id="IPR056143">
    <property type="entry name" value="DUF7726"/>
</dbReference>
<organism evidence="2 3">
    <name type="scientific">Oidiodendron maius (strain Zn)</name>
    <dbReference type="NCBI Taxonomy" id="913774"/>
    <lineage>
        <taxon>Eukaryota</taxon>
        <taxon>Fungi</taxon>
        <taxon>Dikarya</taxon>
        <taxon>Ascomycota</taxon>
        <taxon>Pezizomycotina</taxon>
        <taxon>Leotiomycetes</taxon>
        <taxon>Leotiomycetes incertae sedis</taxon>
        <taxon>Myxotrichaceae</taxon>
        <taxon>Oidiodendron</taxon>
    </lineage>
</organism>
<evidence type="ECO:0000259" key="1">
    <source>
        <dbReference type="Pfam" id="PF24852"/>
    </source>
</evidence>